<evidence type="ECO:0000313" key="11">
    <source>
        <dbReference type="EMBL" id="HIX47026.1"/>
    </source>
</evidence>
<evidence type="ECO:0000256" key="9">
    <source>
        <dbReference type="PIRNR" id="PIRNR003128"/>
    </source>
</evidence>
<dbReference type="Pfam" id="PF02463">
    <property type="entry name" value="SMC_N"/>
    <property type="match status" value="1"/>
</dbReference>
<dbReference type="PANTHER" id="PTHR11059">
    <property type="entry name" value="DNA REPAIR PROTEIN RECN"/>
    <property type="match status" value="1"/>
</dbReference>
<keyword evidence="6" id="KW-0067">ATP-binding</keyword>
<dbReference type="InterPro" id="IPR004604">
    <property type="entry name" value="DNA_recomb/repair_RecN"/>
</dbReference>
<protein>
    <recommendedName>
        <fullName evidence="3 9">DNA repair protein RecN</fullName>
    </recommendedName>
    <alternativeName>
        <fullName evidence="8 9">Recombination protein N</fullName>
    </alternativeName>
</protein>
<dbReference type="InterPro" id="IPR027417">
    <property type="entry name" value="P-loop_NTPase"/>
</dbReference>
<dbReference type="GO" id="GO:0006281">
    <property type="term" value="P:DNA repair"/>
    <property type="evidence" value="ECO:0007669"/>
    <property type="project" value="UniProtKB-KW"/>
</dbReference>
<dbReference type="Gene3D" id="3.40.50.300">
    <property type="entry name" value="P-loop containing nucleotide triphosphate hydrolases"/>
    <property type="match status" value="2"/>
</dbReference>
<evidence type="ECO:0000256" key="2">
    <source>
        <dbReference type="ARBA" id="ARBA00009441"/>
    </source>
</evidence>
<evidence type="ECO:0000256" key="6">
    <source>
        <dbReference type="ARBA" id="ARBA00022840"/>
    </source>
</evidence>
<dbReference type="GO" id="GO:0006310">
    <property type="term" value="P:DNA recombination"/>
    <property type="evidence" value="ECO:0007669"/>
    <property type="project" value="InterPro"/>
</dbReference>
<dbReference type="GO" id="GO:0043590">
    <property type="term" value="C:bacterial nucleoid"/>
    <property type="evidence" value="ECO:0007669"/>
    <property type="project" value="TreeGrafter"/>
</dbReference>
<evidence type="ECO:0000256" key="7">
    <source>
        <dbReference type="ARBA" id="ARBA00023204"/>
    </source>
</evidence>
<reference evidence="11" key="1">
    <citation type="journal article" date="2021" name="PeerJ">
        <title>Extensive microbial diversity within the chicken gut microbiome revealed by metagenomics and culture.</title>
        <authorList>
            <person name="Gilroy R."/>
            <person name="Ravi A."/>
            <person name="Getino M."/>
            <person name="Pursley I."/>
            <person name="Horton D.L."/>
            <person name="Alikhan N.F."/>
            <person name="Baker D."/>
            <person name="Gharbi K."/>
            <person name="Hall N."/>
            <person name="Watson M."/>
            <person name="Adriaenssens E.M."/>
            <person name="Foster-Nyarko E."/>
            <person name="Jarju S."/>
            <person name="Secka A."/>
            <person name="Antonio M."/>
            <person name="Oren A."/>
            <person name="Chaudhuri R.R."/>
            <person name="La Ragione R."/>
            <person name="Hildebrand F."/>
            <person name="Pallen M.J."/>
        </authorList>
    </citation>
    <scope>NUCLEOTIDE SEQUENCE</scope>
    <source>
        <strain evidence="11">26628</strain>
    </source>
</reference>
<dbReference type="PIRSF" id="PIRSF003128">
    <property type="entry name" value="RecN"/>
    <property type="match status" value="1"/>
</dbReference>
<dbReference type="NCBIfam" id="TIGR00634">
    <property type="entry name" value="recN"/>
    <property type="match status" value="1"/>
</dbReference>
<evidence type="ECO:0000256" key="5">
    <source>
        <dbReference type="ARBA" id="ARBA00022763"/>
    </source>
</evidence>
<evidence type="ECO:0000259" key="10">
    <source>
        <dbReference type="Pfam" id="PF02463"/>
    </source>
</evidence>
<dbReference type="GO" id="GO:0009432">
    <property type="term" value="P:SOS response"/>
    <property type="evidence" value="ECO:0007669"/>
    <property type="project" value="TreeGrafter"/>
</dbReference>
<accession>A0A9D1VUC1</accession>
<keyword evidence="7 9" id="KW-0234">DNA repair</keyword>
<gene>
    <name evidence="11" type="primary">recN</name>
    <name evidence="11" type="ORF">H9737_04980</name>
</gene>
<dbReference type="SUPFAM" id="SSF52540">
    <property type="entry name" value="P-loop containing nucleoside triphosphate hydrolases"/>
    <property type="match status" value="1"/>
</dbReference>
<evidence type="ECO:0000256" key="1">
    <source>
        <dbReference type="ARBA" id="ARBA00003618"/>
    </source>
</evidence>
<evidence type="ECO:0000256" key="8">
    <source>
        <dbReference type="ARBA" id="ARBA00033408"/>
    </source>
</evidence>
<dbReference type="PANTHER" id="PTHR11059:SF0">
    <property type="entry name" value="DNA REPAIR PROTEIN RECN"/>
    <property type="match status" value="1"/>
</dbReference>
<evidence type="ECO:0000256" key="4">
    <source>
        <dbReference type="ARBA" id="ARBA00022741"/>
    </source>
</evidence>
<evidence type="ECO:0000256" key="3">
    <source>
        <dbReference type="ARBA" id="ARBA00021315"/>
    </source>
</evidence>
<dbReference type="Proteomes" id="UP000824249">
    <property type="component" value="Unassembled WGS sequence"/>
</dbReference>
<comment type="caution">
    <text evidence="11">The sequence shown here is derived from an EMBL/GenBank/DDBJ whole genome shotgun (WGS) entry which is preliminary data.</text>
</comment>
<dbReference type="EMBL" id="DXFD01000077">
    <property type="protein sequence ID" value="HIX47026.1"/>
    <property type="molecule type" value="Genomic_DNA"/>
</dbReference>
<keyword evidence="4" id="KW-0547">Nucleotide-binding</keyword>
<comment type="function">
    <text evidence="1 9">May be involved in recombinational repair of damaged DNA.</text>
</comment>
<dbReference type="InterPro" id="IPR003395">
    <property type="entry name" value="RecF/RecN/SMC_N"/>
</dbReference>
<comment type="similarity">
    <text evidence="2 9">Belongs to the RecN family.</text>
</comment>
<dbReference type="AlphaFoldDB" id="A0A9D1VUC1"/>
<reference evidence="11" key="2">
    <citation type="submission" date="2021-04" db="EMBL/GenBank/DDBJ databases">
        <authorList>
            <person name="Gilroy R."/>
        </authorList>
    </citation>
    <scope>NUCLEOTIDE SEQUENCE</scope>
    <source>
        <strain evidence="11">26628</strain>
    </source>
</reference>
<evidence type="ECO:0000313" key="12">
    <source>
        <dbReference type="Proteomes" id="UP000824249"/>
    </source>
</evidence>
<name>A0A9D1VUC1_9FIRM</name>
<sequence length="568" mass="61047">MLVRLNIRNVALIESAEIELGEGLNVLSGETGAGKSVILDSINFVLGAKADRSMIRNGAADCSVTAVFRVPPESRALDELRAMDIDAEEELIVSRRYRADGRGDSKINGCPVNAGMLRRVTSHLVDVHGQSEHFYLLSEANQLALLDRAAGGPVAQAKAELSRLLAERREISAKRRALGGDDAERGRRLDILRYQTEEIDAAALTEGEEETLEAKRLFYANIEKIGRALAEASQALTEDGAAVDSLHGARRSLSEISRLDARYAALVERLEGLAAEAEDVGETVASLAEDLTFDERDAAETESRLDLIRSLKKKYGGSIAAILAYRGQIGQEYDLLSHSDEQSAALAAAAEKNDAAVYAVCRTITAARKAAADDFCARVSEQLRTLNIRSARFGAEFAEYGAEDAPRATAEGLDSMRFLFSANAGEPFKPLNKVISGGEMSRLMLAIKTCMSAGEISTYIFDEIDAGISGRTAKVVAEKFADIARGTQIIAVSHLAQIAAMADENFLISKRETAEGKTRTEIAALDAQGRKAEIVRLLGGEGSGAAATLADELLTSCAAYKEQEARKK</sequence>
<feature type="domain" description="RecF/RecN/SMC N-terminal" evidence="10">
    <location>
        <begin position="2"/>
        <end position="512"/>
    </location>
</feature>
<keyword evidence="5 9" id="KW-0227">DNA damage</keyword>
<dbReference type="CDD" id="cd03241">
    <property type="entry name" value="ABC_RecN"/>
    <property type="match status" value="2"/>
</dbReference>
<organism evidence="11 12">
    <name type="scientific">Candidatus Borkfalkia faecigallinarum</name>
    <dbReference type="NCBI Taxonomy" id="2838509"/>
    <lineage>
        <taxon>Bacteria</taxon>
        <taxon>Bacillati</taxon>
        <taxon>Bacillota</taxon>
        <taxon>Clostridia</taxon>
        <taxon>Christensenellales</taxon>
        <taxon>Christensenellaceae</taxon>
        <taxon>Candidatus Borkfalkia</taxon>
    </lineage>
</organism>
<dbReference type="GO" id="GO:0005524">
    <property type="term" value="F:ATP binding"/>
    <property type="evidence" value="ECO:0007669"/>
    <property type="project" value="UniProtKB-KW"/>
</dbReference>
<proteinExistence type="inferred from homology"/>